<dbReference type="InterPro" id="IPR013783">
    <property type="entry name" value="Ig-like_fold"/>
</dbReference>
<dbReference type="EMBL" id="QOIP01000012">
    <property type="protein sequence ID" value="RLU15674.1"/>
    <property type="molecule type" value="Genomic_DNA"/>
</dbReference>
<comment type="caution">
    <text evidence="2">The sequence shown here is derived from an EMBL/GenBank/DDBJ whole genome shotgun (WGS) entry which is preliminary data.</text>
</comment>
<dbReference type="InterPro" id="IPR036179">
    <property type="entry name" value="Ig-like_dom_sf"/>
</dbReference>
<dbReference type="FunFam" id="2.60.40.10:FF:000437">
    <property type="entry name" value="Beat-IIIc, isoform A"/>
    <property type="match status" value="1"/>
</dbReference>
<organism evidence="2">
    <name type="scientific">Ooceraea biroi</name>
    <name type="common">Clonal raider ant</name>
    <name type="synonym">Cerapachys biroi</name>
    <dbReference type="NCBI Taxonomy" id="2015173"/>
    <lineage>
        <taxon>Eukaryota</taxon>
        <taxon>Metazoa</taxon>
        <taxon>Ecdysozoa</taxon>
        <taxon>Arthropoda</taxon>
        <taxon>Hexapoda</taxon>
        <taxon>Insecta</taxon>
        <taxon>Pterygota</taxon>
        <taxon>Neoptera</taxon>
        <taxon>Endopterygota</taxon>
        <taxon>Hymenoptera</taxon>
        <taxon>Apocrita</taxon>
        <taxon>Aculeata</taxon>
        <taxon>Formicoidea</taxon>
        <taxon>Formicidae</taxon>
        <taxon>Dorylinae</taxon>
        <taxon>Ooceraea</taxon>
    </lineage>
</organism>
<dbReference type="PROSITE" id="PS50835">
    <property type="entry name" value="IG_LIKE"/>
    <property type="match status" value="2"/>
</dbReference>
<dbReference type="Pfam" id="PF07686">
    <property type="entry name" value="V-set"/>
    <property type="match status" value="1"/>
</dbReference>
<evidence type="ECO:0000313" key="2">
    <source>
        <dbReference type="EMBL" id="RLU15674.1"/>
    </source>
</evidence>
<name>A0A3L8D610_OOCBI</name>
<dbReference type="Gene3D" id="2.60.40.10">
    <property type="entry name" value="Immunoglobulins"/>
    <property type="match status" value="2"/>
</dbReference>
<dbReference type="AlphaFoldDB" id="A0A3L8D610"/>
<dbReference type="PANTHER" id="PTHR21261:SF15">
    <property type="entry name" value="BEATEN PATH IIIA, ISOFORM D-RELATED"/>
    <property type="match status" value="1"/>
</dbReference>
<dbReference type="OrthoDB" id="10015491at2759"/>
<gene>
    <name evidence="2" type="ORF">DMN91_011429</name>
</gene>
<dbReference type="Proteomes" id="UP000279307">
    <property type="component" value="Chromosome 12"/>
</dbReference>
<dbReference type="SUPFAM" id="SSF48726">
    <property type="entry name" value="Immunoglobulin"/>
    <property type="match status" value="2"/>
</dbReference>
<dbReference type="InterPro" id="IPR013106">
    <property type="entry name" value="Ig_V-set"/>
</dbReference>
<reference evidence="2" key="1">
    <citation type="journal article" date="2018" name="Genome Res.">
        <title>The genomic architecture and molecular evolution of ant odorant receptors.</title>
        <authorList>
            <person name="McKenzie S.K."/>
            <person name="Kronauer D.J.C."/>
        </authorList>
    </citation>
    <scope>NUCLEOTIDE SEQUENCE [LARGE SCALE GENOMIC DNA]</scope>
    <source>
        <strain evidence="2">Clonal line C1</strain>
    </source>
</reference>
<reference evidence="2" key="2">
    <citation type="submission" date="2018-07" db="EMBL/GenBank/DDBJ databases">
        <authorList>
            <person name="Mckenzie S.K."/>
            <person name="Kronauer D.J.C."/>
        </authorList>
    </citation>
    <scope>NUCLEOTIDE SEQUENCE</scope>
    <source>
        <strain evidence="2">Clonal line C1</strain>
    </source>
</reference>
<dbReference type="PANTHER" id="PTHR21261">
    <property type="entry name" value="BEAT PROTEIN"/>
    <property type="match status" value="1"/>
</dbReference>
<accession>A0A3L8D610</accession>
<protein>
    <recommendedName>
        <fullName evidence="1">Ig-like domain-containing protein</fullName>
    </recommendedName>
</protein>
<dbReference type="InterPro" id="IPR003599">
    <property type="entry name" value="Ig_sub"/>
</dbReference>
<proteinExistence type="predicted"/>
<dbReference type="Pfam" id="PF13895">
    <property type="entry name" value="Ig_2"/>
    <property type="match status" value="1"/>
</dbReference>
<sequence>MPVETTSSDIRVEFKMPTEAVVGTSVDLKCEWRILGVSNLYSVKWYKDDHEFFRYVPDNNPKTQMFPRLGVKVEKRSSSEKSSNQKSIRLKDLVLESSGQYKCEVSTEAPFFATTFQTANLTVISLPERGPEITGLSSHYAVGENVTANCTSWPSVPKANLRWTINGEPVKYPSLPTAQTNFPQGLVHVARMYYCTDGNSSGGVYVFAWARKMVSCLFRIKRIGYGDEIASAHFRLRVPHEYTVQYPPLAPMSTGGIPNSLGLRLEVEPRHFVGGGLVNIKCIAQVGSRSYNEERRVLMAYVNNQRLSAGDHMHAAARSIRSGLLAPLLTAILALILLTT</sequence>
<dbReference type="SMART" id="SM00409">
    <property type="entry name" value="IG"/>
    <property type="match status" value="1"/>
</dbReference>
<feature type="domain" description="Ig-like" evidence="1">
    <location>
        <begin position="131"/>
        <end position="196"/>
    </location>
</feature>
<dbReference type="InterPro" id="IPR007110">
    <property type="entry name" value="Ig-like_dom"/>
</dbReference>
<feature type="domain" description="Ig-like" evidence="1">
    <location>
        <begin position="2"/>
        <end position="122"/>
    </location>
</feature>
<evidence type="ECO:0000259" key="1">
    <source>
        <dbReference type="PROSITE" id="PS50835"/>
    </source>
</evidence>